<evidence type="ECO:0000256" key="1">
    <source>
        <dbReference type="SAM" id="MobiDB-lite"/>
    </source>
</evidence>
<protein>
    <recommendedName>
        <fullName evidence="5">DUF2993 domain-containing protein</fullName>
    </recommendedName>
</protein>
<proteinExistence type="predicted"/>
<keyword evidence="4" id="KW-1185">Reference proteome</keyword>
<sequence length="281" mass="29313">MSACGCGRAAVRQNVPVRKLLAGLIATLTAVVVGAVAADFGAAIYAEYRLARSVRTAADLSFDPWASILSFPFVTQAENHRYKEVEIRAAGVDHPVTGKVSLEATMHRVDLHDSSWLIGPGAVLPVGKLESRIIIDSRHIGNVMGIKDLQIEAPPRESNDASDNTTESGISSGNGLVFTGTPTAAGFAKRVSVSVDLTLDGPNQSTLVLTPTGVLTGPGTADQTVPEDRAAAVLQAFTSRVPGQKLPFGLTPTSAGVRGSDIIVEGITEGVTITLDGFRQS</sequence>
<accession>W9BJZ4</accession>
<dbReference type="EMBL" id="CCBB010000001">
    <property type="protein sequence ID" value="CDO07300.1"/>
    <property type="molecule type" value="Genomic_DNA"/>
</dbReference>
<feature type="compositionally biased region" description="Polar residues" evidence="1">
    <location>
        <begin position="161"/>
        <end position="174"/>
    </location>
</feature>
<feature type="region of interest" description="Disordered" evidence="1">
    <location>
        <begin position="152"/>
        <end position="175"/>
    </location>
</feature>
<dbReference type="AlphaFoldDB" id="W9BJZ4"/>
<evidence type="ECO:0008006" key="5">
    <source>
        <dbReference type="Google" id="ProtNLM"/>
    </source>
</evidence>
<dbReference type="eggNOG" id="ENOG5033A8R">
    <property type="taxonomic scope" value="Bacteria"/>
</dbReference>
<dbReference type="STRING" id="258533.BN977_02106"/>
<keyword evidence="2" id="KW-0472">Membrane</keyword>
<name>W9BJZ4_MYCCO</name>
<evidence type="ECO:0000256" key="2">
    <source>
        <dbReference type="SAM" id="Phobius"/>
    </source>
</evidence>
<reference evidence="3" key="1">
    <citation type="submission" date="2014-03" db="EMBL/GenBank/DDBJ databases">
        <title>Draft Genome Sequence of Mycobacterium cosmeticum DSM 44829.</title>
        <authorList>
            <person name="Croce O."/>
            <person name="Robert C."/>
            <person name="Raoult D."/>
            <person name="Drancourt M."/>
        </authorList>
    </citation>
    <scope>NUCLEOTIDE SEQUENCE [LARGE SCALE GENOMIC DNA]</scope>
    <source>
        <strain evidence="3">DSM 44829</strain>
    </source>
</reference>
<keyword evidence="2" id="KW-1133">Transmembrane helix</keyword>
<dbReference type="InterPro" id="IPR021373">
    <property type="entry name" value="DUF2993"/>
</dbReference>
<evidence type="ECO:0000313" key="3">
    <source>
        <dbReference type="EMBL" id="CDO07300.1"/>
    </source>
</evidence>
<evidence type="ECO:0000313" key="4">
    <source>
        <dbReference type="Proteomes" id="UP000028870"/>
    </source>
</evidence>
<dbReference type="NCBIfam" id="NF038021">
    <property type="entry name" value="mannan_LmeA"/>
    <property type="match status" value="1"/>
</dbReference>
<comment type="caution">
    <text evidence="3">The sequence shown here is derived from an EMBL/GenBank/DDBJ whole genome shotgun (WGS) entry which is preliminary data.</text>
</comment>
<gene>
    <name evidence="3" type="ORF">BN977_02106</name>
</gene>
<reference evidence="3" key="2">
    <citation type="submission" date="2014-03" db="EMBL/GenBank/DDBJ databases">
        <authorList>
            <person name="Urmite Genomes"/>
        </authorList>
    </citation>
    <scope>NUCLEOTIDE SEQUENCE</scope>
    <source>
        <strain evidence="3">DSM 44829</strain>
    </source>
</reference>
<dbReference type="Proteomes" id="UP000028870">
    <property type="component" value="Unassembled WGS sequence"/>
</dbReference>
<keyword evidence="2" id="KW-0812">Transmembrane</keyword>
<organism evidence="3 4">
    <name type="scientific">Mycolicibacterium cosmeticum</name>
    <dbReference type="NCBI Taxonomy" id="258533"/>
    <lineage>
        <taxon>Bacteria</taxon>
        <taxon>Bacillati</taxon>
        <taxon>Actinomycetota</taxon>
        <taxon>Actinomycetes</taxon>
        <taxon>Mycobacteriales</taxon>
        <taxon>Mycobacteriaceae</taxon>
        <taxon>Mycolicibacterium</taxon>
    </lineage>
</organism>
<dbReference type="Pfam" id="PF11209">
    <property type="entry name" value="LmeA"/>
    <property type="match status" value="1"/>
</dbReference>
<feature type="transmembrane region" description="Helical" evidence="2">
    <location>
        <begin position="20"/>
        <end position="46"/>
    </location>
</feature>